<evidence type="ECO:0000256" key="2">
    <source>
        <dbReference type="ARBA" id="ARBA00022475"/>
    </source>
</evidence>
<evidence type="ECO:0000256" key="7">
    <source>
        <dbReference type="ARBA" id="ARBA00023180"/>
    </source>
</evidence>
<organism evidence="11 12">
    <name type="scientific">Merluccius polli</name>
    <name type="common">Benguela hake</name>
    <name type="synonym">Merluccius cadenati</name>
    <dbReference type="NCBI Taxonomy" id="89951"/>
    <lineage>
        <taxon>Eukaryota</taxon>
        <taxon>Metazoa</taxon>
        <taxon>Chordata</taxon>
        <taxon>Craniata</taxon>
        <taxon>Vertebrata</taxon>
        <taxon>Euteleostomi</taxon>
        <taxon>Actinopterygii</taxon>
        <taxon>Neopterygii</taxon>
        <taxon>Teleostei</taxon>
        <taxon>Neoteleostei</taxon>
        <taxon>Acanthomorphata</taxon>
        <taxon>Zeiogadaria</taxon>
        <taxon>Gadariae</taxon>
        <taxon>Gadiformes</taxon>
        <taxon>Gadoidei</taxon>
        <taxon>Merlucciidae</taxon>
        <taxon>Merluccius</taxon>
    </lineage>
</organism>
<accession>A0AA47M7D6</accession>
<feature type="domain" description="UPAR/Ly6" evidence="10">
    <location>
        <begin position="187"/>
        <end position="274"/>
    </location>
</feature>
<feature type="domain" description="UPAR/Ly6" evidence="10">
    <location>
        <begin position="90"/>
        <end position="176"/>
    </location>
</feature>
<proteinExistence type="inferred from homology"/>
<comment type="subcellular location">
    <subcellularLocation>
        <location evidence="1">Cell membrane</location>
        <topology evidence="1">Lipid-anchor</topology>
        <topology evidence="1">GPI-anchor</topology>
    </subcellularLocation>
</comment>
<keyword evidence="5" id="KW-0472">Membrane</keyword>
<dbReference type="AlphaFoldDB" id="A0AA47M7D6"/>
<dbReference type="SUPFAM" id="SSF57302">
    <property type="entry name" value="Snake toxin-like"/>
    <property type="match status" value="5"/>
</dbReference>
<keyword evidence="2" id="KW-1003">Cell membrane</keyword>
<feature type="domain" description="UPAR/Ly6" evidence="10">
    <location>
        <begin position="285"/>
        <end position="372"/>
    </location>
</feature>
<dbReference type="Gene3D" id="2.10.60.10">
    <property type="entry name" value="CD59"/>
    <property type="match status" value="4"/>
</dbReference>
<dbReference type="SMART" id="SM00134">
    <property type="entry name" value="LU"/>
    <property type="match status" value="3"/>
</dbReference>
<evidence type="ECO:0000256" key="8">
    <source>
        <dbReference type="ARBA" id="ARBA00023288"/>
    </source>
</evidence>
<evidence type="ECO:0000256" key="5">
    <source>
        <dbReference type="ARBA" id="ARBA00023136"/>
    </source>
</evidence>
<keyword evidence="6" id="KW-1015">Disulfide bond</keyword>
<evidence type="ECO:0000259" key="10">
    <source>
        <dbReference type="SMART" id="SM00134"/>
    </source>
</evidence>
<dbReference type="InterPro" id="IPR046354">
    <property type="entry name" value="SPACA4/Bouncer"/>
</dbReference>
<reference evidence="11" key="1">
    <citation type="journal article" date="2023" name="Front. Mar. Sci.">
        <title>A new Merluccius polli reference genome to investigate the effects of global change in West African waters.</title>
        <authorList>
            <person name="Mateo J.L."/>
            <person name="Blanco-Fernandez C."/>
            <person name="Garcia-Vazquez E."/>
            <person name="Machado-Schiaffino G."/>
        </authorList>
    </citation>
    <scope>NUCLEOTIDE SEQUENCE</scope>
    <source>
        <strain evidence="11">C29</strain>
        <tissue evidence="11">Fin</tissue>
    </source>
</reference>
<comment type="caution">
    <text evidence="11">The sequence shown here is derived from an EMBL/GenBank/DDBJ whole genome shotgun (WGS) entry which is preliminary data.</text>
</comment>
<evidence type="ECO:0000256" key="3">
    <source>
        <dbReference type="ARBA" id="ARBA00022622"/>
    </source>
</evidence>
<keyword evidence="3" id="KW-0336">GPI-anchor</keyword>
<evidence type="ECO:0000256" key="4">
    <source>
        <dbReference type="ARBA" id="ARBA00022729"/>
    </source>
</evidence>
<dbReference type="InterPro" id="IPR045860">
    <property type="entry name" value="Snake_toxin-like_sf"/>
</dbReference>
<dbReference type="GO" id="GO:0098552">
    <property type="term" value="C:side of membrane"/>
    <property type="evidence" value="ECO:0007669"/>
    <property type="project" value="UniProtKB-KW"/>
</dbReference>
<dbReference type="GO" id="GO:0035036">
    <property type="term" value="P:sperm-egg recognition"/>
    <property type="evidence" value="ECO:0007669"/>
    <property type="project" value="TreeGrafter"/>
</dbReference>
<keyword evidence="8" id="KW-0449">Lipoprotein</keyword>
<dbReference type="Pfam" id="PF00021">
    <property type="entry name" value="UPAR_LY6"/>
    <property type="match status" value="5"/>
</dbReference>
<keyword evidence="4" id="KW-0732">Signal</keyword>
<evidence type="ECO:0000313" key="12">
    <source>
        <dbReference type="Proteomes" id="UP001174136"/>
    </source>
</evidence>
<dbReference type="InterPro" id="IPR016054">
    <property type="entry name" value="LY6_UPA_recep-like"/>
</dbReference>
<dbReference type="PANTHER" id="PTHR47613:SF1">
    <property type="entry name" value="SPERM ACROSOME MEMBRANE-ASSOCIATED PROTEIN 4"/>
    <property type="match status" value="1"/>
</dbReference>
<evidence type="ECO:0000256" key="1">
    <source>
        <dbReference type="ARBA" id="ARBA00004609"/>
    </source>
</evidence>
<protein>
    <recommendedName>
        <fullName evidence="10">UPAR/Ly6 domain-containing protein</fullName>
    </recommendedName>
</protein>
<evidence type="ECO:0000256" key="9">
    <source>
        <dbReference type="ARBA" id="ARBA00029446"/>
    </source>
</evidence>
<name>A0AA47M7D6_MERPO</name>
<dbReference type="EMBL" id="JAOPHQ010005496">
    <property type="protein sequence ID" value="KAK0135012.1"/>
    <property type="molecule type" value="Genomic_DNA"/>
</dbReference>
<sequence>MEEDCLGNSDETVTCEDHESCYIKSMRFSAFTLRKKGCLHTPECNVTDAGGSLFNSTFRYSRRCCTTDQCNGATSLHVLLPAVIGAALSLICNTCGLTSEEDCLGNSNTTVMCGDDQSCYTLTLGFGDVRLRRKGCLDNAVCNTTGTGSLSSTTYTLSSRCCNTDQCNGATSLHVLLPAVIGAALSLICNTCGLSVEEDCLGNSDTTVTCEDNQSCYIKTLGFPTFTLRKKGCLHNSECNVTDAGGSFFNSTFSYSRTCCTTDQCNGATSLHVLLPAVIGAALSLICNTCGLSVEEDCLGNSNTTVTCQGNQSCYIKTLGFSNFNLRRKGCLDTSECNSTNSAGALFNSTFTISRTCCTTDQCNGATSLHVLLPAVIGAALFNITGDFKLHTRGCLDSDLCGKTLTGSILGAGFTSSFTCCQTDLCNGAAAPQLPLAAVCCAAAMLATLWAR</sequence>
<dbReference type="Proteomes" id="UP001174136">
    <property type="component" value="Unassembled WGS sequence"/>
</dbReference>
<comment type="similarity">
    <text evidence="9">Belongs to the SPACA4/bouncer family.</text>
</comment>
<dbReference type="PANTHER" id="PTHR47613">
    <property type="entry name" value="SPERM ACROSOME MEMBRANE-ASSOCIATED PROTEIN 4"/>
    <property type="match status" value="1"/>
</dbReference>
<gene>
    <name evidence="11" type="ORF">N1851_029174</name>
</gene>
<evidence type="ECO:0000313" key="11">
    <source>
        <dbReference type="EMBL" id="KAK0135012.1"/>
    </source>
</evidence>
<keyword evidence="12" id="KW-1185">Reference proteome</keyword>
<keyword evidence="7" id="KW-0325">Glycoprotein</keyword>
<evidence type="ECO:0000256" key="6">
    <source>
        <dbReference type="ARBA" id="ARBA00023157"/>
    </source>
</evidence>
<dbReference type="GO" id="GO:0005886">
    <property type="term" value="C:plasma membrane"/>
    <property type="evidence" value="ECO:0007669"/>
    <property type="project" value="UniProtKB-SubCell"/>
</dbReference>